<dbReference type="InterPro" id="IPR032465">
    <property type="entry name" value="ACMSD"/>
</dbReference>
<dbReference type="GO" id="GO:0016787">
    <property type="term" value="F:hydrolase activity"/>
    <property type="evidence" value="ECO:0007669"/>
    <property type="project" value="UniProtKB-KW"/>
</dbReference>
<accession>B1ZXB7</accession>
<feature type="domain" description="Amidohydrolase-related" evidence="2">
    <location>
        <begin position="4"/>
        <end position="254"/>
    </location>
</feature>
<dbReference type="GO" id="GO:0019748">
    <property type="term" value="P:secondary metabolic process"/>
    <property type="evidence" value="ECO:0007669"/>
    <property type="project" value="TreeGrafter"/>
</dbReference>
<dbReference type="OrthoDB" id="9771932at2"/>
<dbReference type="eggNOG" id="COG2159">
    <property type="taxonomic scope" value="Bacteria"/>
</dbReference>
<organism evidence="3 4">
    <name type="scientific">Opitutus terrae (strain DSM 11246 / JCM 15787 / PB90-1)</name>
    <dbReference type="NCBI Taxonomy" id="452637"/>
    <lineage>
        <taxon>Bacteria</taxon>
        <taxon>Pseudomonadati</taxon>
        <taxon>Verrucomicrobiota</taxon>
        <taxon>Opitutia</taxon>
        <taxon>Opitutales</taxon>
        <taxon>Opitutaceae</taxon>
        <taxon>Opitutus</taxon>
    </lineage>
</organism>
<dbReference type="STRING" id="452637.Oter_2888"/>
<dbReference type="EMBL" id="CP001032">
    <property type="protein sequence ID" value="ACB76169.1"/>
    <property type="molecule type" value="Genomic_DNA"/>
</dbReference>
<dbReference type="GO" id="GO:0005737">
    <property type="term" value="C:cytoplasm"/>
    <property type="evidence" value="ECO:0007669"/>
    <property type="project" value="TreeGrafter"/>
</dbReference>
<evidence type="ECO:0000259" key="2">
    <source>
        <dbReference type="Pfam" id="PF04909"/>
    </source>
</evidence>
<dbReference type="PANTHER" id="PTHR21240">
    <property type="entry name" value="2-AMINO-3-CARBOXYLMUCONATE-6-SEMIALDEHYDE DECARBOXYLASE"/>
    <property type="match status" value="1"/>
</dbReference>
<name>B1ZXB7_OPITP</name>
<keyword evidence="4" id="KW-1185">Reference proteome</keyword>
<dbReference type="SUPFAM" id="SSF51556">
    <property type="entry name" value="Metallo-dependent hydrolases"/>
    <property type="match status" value="1"/>
</dbReference>
<dbReference type="Proteomes" id="UP000007013">
    <property type="component" value="Chromosome"/>
</dbReference>
<dbReference type="PANTHER" id="PTHR21240:SF28">
    <property type="entry name" value="ISO-OROTATE DECARBOXYLASE (EUROFUNG)"/>
    <property type="match status" value="1"/>
</dbReference>
<protein>
    <submittedName>
        <fullName evidence="3">Amidohydrolase 2</fullName>
    </submittedName>
</protein>
<proteinExistence type="predicted"/>
<keyword evidence="1" id="KW-0456">Lyase</keyword>
<dbReference type="GO" id="GO:0016831">
    <property type="term" value="F:carboxy-lyase activity"/>
    <property type="evidence" value="ECO:0007669"/>
    <property type="project" value="InterPro"/>
</dbReference>
<dbReference type="HOGENOM" id="CLU_044590_6_0_0"/>
<dbReference type="InterPro" id="IPR032466">
    <property type="entry name" value="Metal_Hydrolase"/>
</dbReference>
<gene>
    <name evidence="3" type="ordered locus">Oter_2888</name>
</gene>
<evidence type="ECO:0000256" key="1">
    <source>
        <dbReference type="ARBA" id="ARBA00023239"/>
    </source>
</evidence>
<dbReference type="InterPro" id="IPR006680">
    <property type="entry name" value="Amidohydro-rel"/>
</dbReference>
<dbReference type="Pfam" id="PF04909">
    <property type="entry name" value="Amidohydro_2"/>
    <property type="match status" value="1"/>
</dbReference>
<dbReference type="RefSeq" id="WP_012375704.1">
    <property type="nucleotide sequence ID" value="NC_010571.1"/>
</dbReference>
<sequence length="255" mass="28053">MRIIDVHTHPLMHEGGIGRPESAALLARARSLGIRHVVVLGDVLVHGRSPTAAQVRAINDDTAWLARKHPGFVTGFCYLNPTLGKTAVRREVERCLELGFRGIKLEIANNARDACMQPVMALAEQHRLIVLQHAWSMTKIRQRRFHTDPEDVATLADRYPRVRIIMAHLTGCGVRGVLAVKPHANVWVDTSGAAPEAGLLEFAVEQLGAKRILYGSDVPVRDFRVAIARVKGSALRAPAQRAILHDNARDLLGLP</sequence>
<keyword evidence="3" id="KW-0378">Hydrolase</keyword>
<dbReference type="AlphaFoldDB" id="B1ZXB7"/>
<evidence type="ECO:0000313" key="3">
    <source>
        <dbReference type="EMBL" id="ACB76169.1"/>
    </source>
</evidence>
<evidence type="ECO:0000313" key="4">
    <source>
        <dbReference type="Proteomes" id="UP000007013"/>
    </source>
</evidence>
<dbReference type="Gene3D" id="3.20.20.140">
    <property type="entry name" value="Metal-dependent hydrolases"/>
    <property type="match status" value="1"/>
</dbReference>
<dbReference type="KEGG" id="ote:Oter_2888"/>
<reference evidence="3 4" key="1">
    <citation type="journal article" date="2011" name="J. Bacteriol.">
        <title>Genome sequence of the verrucomicrobium Opitutus terrae PB90-1, an abundant inhabitant of rice paddy soil ecosystems.</title>
        <authorList>
            <person name="van Passel M.W."/>
            <person name="Kant R."/>
            <person name="Palva A."/>
            <person name="Copeland A."/>
            <person name="Lucas S."/>
            <person name="Lapidus A."/>
            <person name="Glavina del Rio T."/>
            <person name="Pitluck S."/>
            <person name="Goltsman E."/>
            <person name="Clum A."/>
            <person name="Sun H."/>
            <person name="Schmutz J."/>
            <person name="Larimer F.W."/>
            <person name="Land M.L."/>
            <person name="Hauser L."/>
            <person name="Kyrpides N."/>
            <person name="Mikhailova N."/>
            <person name="Richardson P.P."/>
            <person name="Janssen P.H."/>
            <person name="de Vos W.M."/>
            <person name="Smidt H."/>
        </authorList>
    </citation>
    <scope>NUCLEOTIDE SEQUENCE [LARGE SCALE GENOMIC DNA]</scope>
    <source>
        <strain evidence="4">DSM 11246 / JCM 15787 / PB90-1</strain>
    </source>
</reference>